<dbReference type="InParanoid" id="A0A1Y1YBQ6"/>
<gene>
    <name evidence="8" type="ORF">K493DRAFT_314965</name>
</gene>
<dbReference type="EMBL" id="MCFE01000174">
    <property type="protein sequence ID" value="ORX95481.1"/>
    <property type="molecule type" value="Genomic_DNA"/>
</dbReference>
<feature type="domain" description="C2H2-type" evidence="7">
    <location>
        <begin position="137"/>
        <end position="164"/>
    </location>
</feature>
<dbReference type="PANTHER" id="PTHR23235">
    <property type="entry name" value="KRUEPPEL-LIKE TRANSCRIPTION FACTOR"/>
    <property type="match status" value="1"/>
</dbReference>
<dbReference type="InterPro" id="IPR013087">
    <property type="entry name" value="Znf_C2H2_type"/>
</dbReference>
<dbReference type="PROSITE" id="PS00028">
    <property type="entry name" value="ZINC_FINGER_C2H2_1"/>
    <property type="match status" value="2"/>
</dbReference>
<evidence type="ECO:0000256" key="3">
    <source>
        <dbReference type="ARBA" id="ARBA00022771"/>
    </source>
</evidence>
<keyword evidence="3 5" id="KW-0863">Zinc-finger</keyword>
<evidence type="ECO:0000256" key="1">
    <source>
        <dbReference type="ARBA" id="ARBA00022723"/>
    </source>
</evidence>
<dbReference type="Gene3D" id="3.30.160.60">
    <property type="entry name" value="Classic Zinc Finger"/>
    <property type="match status" value="2"/>
</dbReference>
<keyword evidence="4" id="KW-0862">Zinc</keyword>
<evidence type="ECO:0000313" key="8">
    <source>
        <dbReference type="EMBL" id="ORX95481.1"/>
    </source>
</evidence>
<dbReference type="GO" id="GO:0008270">
    <property type="term" value="F:zinc ion binding"/>
    <property type="evidence" value="ECO:0007669"/>
    <property type="project" value="UniProtKB-KW"/>
</dbReference>
<dbReference type="PROSITE" id="PS50157">
    <property type="entry name" value="ZINC_FINGER_C2H2_2"/>
    <property type="match status" value="2"/>
</dbReference>
<dbReference type="InterPro" id="IPR036236">
    <property type="entry name" value="Znf_C2H2_sf"/>
</dbReference>
<dbReference type="STRING" id="1314790.A0A1Y1YBQ6"/>
<dbReference type="PANTHER" id="PTHR23235:SF120">
    <property type="entry name" value="KRUPPEL-LIKE FACTOR 15"/>
    <property type="match status" value="1"/>
</dbReference>
<comment type="caution">
    <text evidence="8">The sequence shown here is derived from an EMBL/GenBank/DDBJ whole genome shotgun (WGS) entry which is preliminary data.</text>
</comment>
<name>A0A1Y1YBQ6_9FUNG</name>
<dbReference type="GO" id="GO:0000981">
    <property type="term" value="F:DNA-binding transcription factor activity, RNA polymerase II-specific"/>
    <property type="evidence" value="ECO:0007669"/>
    <property type="project" value="TreeGrafter"/>
</dbReference>
<organism evidence="8 9">
    <name type="scientific">Basidiobolus meristosporus CBS 931.73</name>
    <dbReference type="NCBI Taxonomy" id="1314790"/>
    <lineage>
        <taxon>Eukaryota</taxon>
        <taxon>Fungi</taxon>
        <taxon>Fungi incertae sedis</taxon>
        <taxon>Zoopagomycota</taxon>
        <taxon>Entomophthoromycotina</taxon>
        <taxon>Basidiobolomycetes</taxon>
        <taxon>Basidiobolales</taxon>
        <taxon>Basidiobolaceae</taxon>
        <taxon>Basidiobolus</taxon>
    </lineage>
</organism>
<dbReference type="SMART" id="SM00355">
    <property type="entry name" value="ZnF_C2H2"/>
    <property type="match status" value="2"/>
</dbReference>
<evidence type="ECO:0000256" key="4">
    <source>
        <dbReference type="ARBA" id="ARBA00022833"/>
    </source>
</evidence>
<reference evidence="8 9" key="1">
    <citation type="submission" date="2016-07" db="EMBL/GenBank/DDBJ databases">
        <title>Pervasive Adenine N6-methylation of Active Genes in Fungi.</title>
        <authorList>
            <consortium name="DOE Joint Genome Institute"/>
            <person name="Mondo S.J."/>
            <person name="Dannebaum R.O."/>
            <person name="Kuo R.C."/>
            <person name="Labutti K."/>
            <person name="Haridas S."/>
            <person name="Kuo A."/>
            <person name="Salamov A."/>
            <person name="Ahrendt S.R."/>
            <person name="Lipzen A."/>
            <person name="Sullivan W."/>
            <person name="Andreopoulos W.B."/>
            <person name="Clum A."/>
            <person name="Lindquist E."/>
            <person name="Daum C."/>
            <person name="Ramamoorthy G.K."/>
            <person name="Gryganskyi A."/>
            <person name="Culley D."/>
            <person name="Magnuson J.K."/>
            <person name="James T.Y."/>
            <person name="O'Malley M.A."/>
            <person name="Stajich J.E."/>
            <person name="Spatafora J.W."/>
            <person name="Visel A."/>
            <person name="Grigoriev I.V."/>
        </authorList>
    </citation>
    <scope>NUCLEOTIDE SEQUENCE [LARGE SCALE GENOMIC DNA]</scope>
    <source>
        <strain evidence="8 9">CBS 931.73</strain>
    </source>
</reference>
<dbReference type="SUPFAM" id="SSF57667">
    <property type="entry name" value="beta-beta-alpha zinc fingers"/>
    <property type="match status" value="1"/>
</dbReference>
<evidence type="ECO:0000259" key="7">
    <source>
        <dbReference type="PROSITE" id="PS50157"/>
    </source>
</evidence>
<feature type="region of interest" description="Disordered" evidence="6">
    <location>
        <begin position="88"/>
        <end position="107"/>
    </location>
</feature>
<evidence type="ECO:0000313" key="9">
    <source>
        <dbReference type="Proteomes" id="UP000193498"/>
    </source>
</evidence>
<evidence type="ECO:0000256" key="6">
    <source>
        <dbReference type="SAM" id="MobiDB-lite"/>
    </source>
</evidence>
<keyword evidence="9" id="KW-1185">Reference proteome</keyword>
<evidence type="ECO:0000256" key="2">
    <source>
        <dbReference type="ARBA" id="ARBA00022737"/>
    </source>
</evidence>
<proteinExistence type="predicted"/>
<dbReference type="AlphaFoldDB" id="A0A1Y1YBQ6"/>
<dbReference type="OrthoDB" id="6077919at2759"/>
<accession>A0A1Y1YBQ6</accession>
<dbReference type="FunFam" id="3.30.160.60:FF:000110">
    <property type="entry name" value="Zinc finger protein-like"/>
    <property type="match status" value="1"/>
</dbReference>
<dbReference type="Proteomes" id="UP000193498">
    <property type="component" value="Unassembled WGS sequence"/>
</dbReference>
<dbReference type="GO" id="GO:0000978">
    <property type="term" value="F:RNA polymerase II cis-regulatory region sequence-specific DNA binding"/>
    <property type="evidence" value="ECO:0007669"/>
    <property type="project" value="TreeGrafter"/>
</dbReference>
<keyword evidence="2" id="KW-0677">Repeat</keyword>
<sequence>MSHISLCHSVYQTQYHDSAANKSNGLCTPPDSQLPSIQDLFSKESWFKPHIEVSSQDYFSYKKSSLPEYREKTSSTLQALLPSLMESSTSPYSDEHIHGTTPTTPDTDDEIAMYSHKNSHANEMSDKHQRNYIAKRHVCHLCHKRFPRPSSLRVHLHTHTGEKPYVCEFPNCQRRFSVLSNLRRHYKTHL</sequence>
<evidence type="ECO:0000256" key="5">
    <source>
        <dbReference type="PROSITE-ProRule" id="PRU00042"/>
    </source>
</evidence>
<dbReference type="Pfam" id="PF00096">
    <property type="entry name" value="zf-C2H2"/>
    <property type="match status" value="2"/>
</dbReference>
<protein>
    <recommendedName>
        <fullName evidence="7">C2H2-type domain-containing protein</fullName>
    </recommendedName>
</protein>
<feature type="domain" description="C2H2-type" evidence="7">
    <location>
        <begin position="165"/>
        <end position="190"/>
    </location>
</feature>
<keyword evidence="1" id="KW-0479">Metal-binding</keyword>